<name>A0ABM4A2J3_ZIZJJ</name>
<dbReference type="PROSITE" id="PS50104">
    <property type="entry name" value="TIR"/>
    <property type="match status" value="1"/>
</dbReference>
<keyword evidence="1" id="KW-0611">Plant defense</keyword>
<dbReference type="PRINTS" id="PR00364">
    <property type="entry name" value="DISEASERSIST"/>
</dbReference>
<dbReference type="InterPro" id="IPR001611">
    <property type="entry name" value="Leu-rich_rpt"/>
</dbReference>
<dbReference type="GeneID" id="112492062"/>
<organism evidence="3 4">
    <name type="scientific">Ziziphus jujuba</name>
    <name type="common">Chinese jujube</name>
    <name type="synonym">Ziziphus sativa</name>
    <dbReference type="NCBI Taxonomy" id="326968"/>
    <lineage>
        <taxon>Eukaryota</taxon>
        <taxon>Viridiplantae</taxon>
        <taxon>Streptophyta</taxon>
        <taxon>Embryophyta</taxon>
        <taxon>Tracheophyta</taxon>
        <taxon>Spermatophyta</taxon>
        <taxon>Magnoliopsida</taxon>
        <taxon>eudicotyledons</taxon>
        <taxon>Gunneridae</taxon>
        <taxon>Pentapetalae</taxon>
        <taxon>rosids</taxon>
        <taxon>fabids</taxon>
        <taxon>Rosales</taxon>
        <taxon>Rhamnaceae</taxon>
        <taxon>Paliureae</taxon>
        <taxon>Ziziphus</taxon>
    </lineage>
</organism>
<keyword evidence="3" id="KW-1185">Reference proteome</keyword>
<dbReference type="Gene3D" id="3.40.50.10140">
    <property type="entry name" value="Toll/interleukin-1 receptor homology (TIR) domain"/>
    <property type="match status" value="1"/>
</dbReference>
<dbReference type="SMART" id="SM00255">
    <property type="entry name" value="TIR"/>
    <property type="match status" value="1"/>
</dbReference>
<dbReference type="InterPro" id="IPR042197">
    <property type="entry name" value="Apaf_helical"/>
</dbReference>
<dbReference type="InterPro" id="IPR044974">
    <property type="entry name" value="Disease_R_plants"/>
</dbReference>
<evidence type="ECO:0000259" key="2">
    <source>
        <dbReference type="PROSITE" id="PS50104"/>
    </source>
</evidence>
<dbReference type="Pfam" id="PF01582">
    <property type="entry name" value="TIR"/>
    <property type="match status" value="1"/>
</dbReference>
<dbReference type="Pfam" id="PF23286">
    <property type="entry name" value="LRR_13"/>
    <property type="match status" value="1"/>
</dbReference>
<gene>
    <name evidence="4" type="primary">LOC112492062</name>
</gene>
<feature type="domain" description="TIR" evidence="2">
    <location>
        <begin position="10"/>
        <end position="175"/>
    </location>
</feature>
<proteinExistence type="predicted"/>
<evidence type="ECO:0000313" key="3">
    <source>
        <dbReference type="Proteomes" id="UP001652623"/>
    </source>
</evidence>
<evidence type="ECO:0000256" key="1">
    <source>
        <dbReference type="ARBA" id="ARBA00022821"/>
    </source>
</evidence>
<dbReference type="InterPro" id="IPR000157">
    <property type="entry name" value="TIR_dom"/>
</dbReference>
<dbReference type="SUPFAM" id="SSF52540">
    <property type="entry name" value="P-loop containing nucleoside triphosphate hydrolases"/>
    <property type="match status" value="1"/>
</dbReference>
<dbReference type="InterPro" id="IPR058546">
    <property type="entry name" value="RPS4B/Roq1-like_LRR"/>
</dbReference>
<dbReference type="InterPro" id="IPR035897">
    <property type="entry name" value="Toll_tir_struct_dom_sf"/>
</dbReference>
<dbReference type="Gene3D" id="3.80.10.10">
    <property type="entry name" value="Ribonuclease Inhibitor"/>
    <property type="match status" value="2"/>
</dbReference>
<dbReference type="Pfam" id="PF00560">
    <property type="entry name" value="LRR_1"/>
    <property type="match status" value="1"/>
</dbReference>
<protein>
    <submittedName>
        <fullName evidence="4">TMV resistance protein N</fullName>
    </submittedName>
</protein>
<dbReference type="SUPFAM" id="SSF52200">
    <property type="entry name" value="Toll/Interleukin receptor TIR domain"/>
    <property type="match status" value="1"/>
</dbReference>
<dbReference type="InterPro" id="IPR027417">
    <property type="entry name" value="P-loop_NTPase"/>
</dbReference>
<dbReference type="Proteomes" id="UP001652623">
    <property type="component" value="Chromosome 2"/>
</dbReference>
<dbReference type="PANTHER" id="PTHR11017">
    <property type="entry name" value="LEUCINE-RICH REPEAT-CONTAINING PROTEIN"/>
    <property type="match status" value="1"/>
</dbReference>
<dbReference type="InterPro" id="IPR032675">
    <property type="entry name" value="LRR_dom_sf"/>
</dbReference>
<sequence length="679" mass="78369">MASSSSSSQEKHDVFLSFRGEDTRFDFTSNLYRALRGKNIQTYMDDQKIESGHEISPQLMEAIQESKICIIVLSENFASSTWCLVELVHILECKGNENIISIFYDIDPSITWKQLDSFAVAFAKHEQRFKDEMEKVKQWRGALQKLANLCDYDSKKFRDEHELVKNIAEDILLKLRKYQFANGSRIIVTSTNKQLLVTKNCQIYQLNGLDHRDALQLSCFHAFGPNSLATCYEALLESVAHYAKGNPLALKVFGSSLKYKSVEEWKSALDKLKTHPDPEIKKLLRISYDGLGDKSIQGIFLDIACFFINQKDWECMIQCNWECMIYYGKWLGQLLVMKAKIVAIVVGYGIIKIPAMYWKEIQYPIGECNFRVSLPDGVEPLVSDDLKYFQWDTYPLKYLPYFNPENLVQLIMRESQLELLWNENQPLELVKLKKIDLSYSEHLMQIPNLSRPINLEVLNLQGCSSLVQLPSFFQNLGKLQFLHLQDCYNLEDGLENLPISVRKLYLSRTAIKRLPESIWKLKYLEWLDLSFCRNLRRIPEISCHMEFLVEIKLYGTEIEELPKSIDNLTILKTLCVWWSHGYDSGCNKMSKFLPNSLCKLLHLQYLYLGKCSSLEELPPLPHGLRTLNIEKCEILKSLGELPSSLFRLSAKECSSIEELPPLPHGLQLGVGMDGQIVRN</sequence>
<dbReference type="RefSeq" id="XP_060670951.1">
    <property type="nucleotide sequence ID" value="XM_060814968.1"/>
</dbReference>
<accession>A0ABM4A2J3</accession>
<dbReference type="SUPFAM" id="SSF52058">
    <property type="entry name" value="L domain-like"/>
    <property type="match status" value="1"/>
</dbReference>
<dbReference type="PANTHER" id="PTHR11017:SF357">
    <property type="entry name" value="ADP-RIBOSYL CYCLASE_CYCLIC ADP-RIBOSE HYDROLASE"/>
    <property type="match status" value="1"/>
</dbReference>
<dbReference type="Gene3D" id="1.10.8.430">
    <property type="entry name" value="Helical domain of apoptotic protease-activating factors"/>
    <property type="match status" value="1"/>
</dbReference>
<evidence type="ECO:0000313" key="4">
    <source>
        <dbReference type="RefSeq" id="XP_060670951.1"/>
    </source>
</evidence>
<reference evidence="4" key="1">
    <citation type="submission" date="2025-08" db="UniProtKB">
        <authorList>
            <consortium name="RefSeq"/>
        </authorList>
    </citation>
    <scope>IDENTIFICATION</scope>
    <source>
        <tissue evidence="4">Seedling</tissue>
    </source>
</reference>